<evidence type="ECO:0000313" key="2">
    <source>
        <dbReference type="EMBL" id="PMS21428.1"/>
    </source>
</evidence>
<dbReference type="Pfam" id="PF12294">
    <property type="entry name" value="DUF3626"/>
    <property type="match status" value="1"/>
</dbReference>
<feature type="region of interest" description="Disordered" evidence="1">
    <location>
        <begin position="47"/>
        <end position="79"/>
    </location>
</feature>
<reference evidence="2 3" key="1">
    <citation type="submission" date="2018-01" db="EMBL/GenBank/DDBJ databases">
        <title>Whole genome analyses suggest that Burkholderia sensu lato contains two further novel genera in the rhizoxinica-symbiotica group Mycetohabitans gen. nov., and Trinickia gen. nov.: implications for the evolution of diazotrophy and nodulation in the Burkholderiaceae.</title>
        <authorList>
            <person name="Estrada-de los Santos P."/>
            <person name="Palmer M."/>
            <person name="Chavez-Ramirez B."/>
            <person name="Beukes C."/>
            <person name="Steenkamp E.T."/>
            <person name="Hirsch A.M."/>
            <person name="Manyaka P."/>
            <person name="Maluk M."/>
            <person name="Lafos M."/>
            <person name="Crook M."/>
            <person name="Gross E."/>
            <person name="Simon M.F."/>
            <person name="Bueno dos Reis Junior F."/>
            <person name="Poole P.S."/>
            <person name="Venter S.N."/>
            <person name="James E.K."/>
        </authorList>
    </citation>
    <scope>NUCLEOTIDE SEQUENCE [LARGE SCALE GENOMIC DNA]</scope>
    <source>
        <strain evidence="2 3">GP25-8</strain>
    </source>
</reference>
<organism evidence="2 3">
    <name type="scientific">Trinickia soli</name>
    <dbReference type="NCBI Taxonomy" id="380675"/>
    <lineage>
        <taxon>Bacteria</taxon>
        <taxon>Pseudomonadati</taxon>
        <taxon>Pseudomonadota</taxon>
        <taxon>Betaproteobacteria</taxon>
        <taxon>Burkholderiales</taxon>
        <taxon>Burkholderiaceae</taxon>
        <taxon>Trinickia</taxon>
    </lineage>
</organism>
<gene>
    <name evidence="2" type="ORF">C0Z19_18540</name>
</gene>
<evidence type="ECO:0000313" key="3">
    <source>
        <dbReference type="Proteomes" id="UP000235347"/>
    </source>
</evidence>
<keyword evidence="3" id="KW-1185">Reference proteome</keyword>
<comment type="caution">
    <text evidence="2">The sequence shown here is derived from an EMBL/GenBank/DDBJ whole genome shotgun (WGS) entry which is preliminary data.</text>
</comment>
<sequence length="440" mass="49961">MCGNLLTVCDLLEVETTQSALGDTASTAYACVVRTVTAEKMWARHVRGGLPHPSAHSSTHGSRHSRRPPSVTHRRNDSATFPLLGSRRRRYIRSHANRGDDLMRADEFETEAALARLARNNVLGLRNIADRHLDLKERAFRRFMRICRPHESNQQARRLFETRMLGVLKEGRLTINFNADTWFGNGREPSRVLNLFDRLGKPTHDPKIVKDRWYRNDVEMEFGDYGGRARSGRSHPLRDARRLVAHFCATGMNRVGLPTSPHFQPWVRPRYGALDFAYCQGGGAGGNGYGKSYAVLKEHIKHASTFAHTDSFKVNKDLAARSEEYGGHHITLHDAIATYFNLEKILLYCTPGMLRQIYLYASGQRARGSTYCLPPDTTGVKVNYIEFHAHADIRFDRDIAAIVISRSEMRSTFLGLPWNAAERHIRDFAQEKSIRLSFIA</sequence>
<dbReference type="InterPro" id="IPR022074">
    <property type="entry name" value="DUF3626"/>
</dbReference>
<dbReference type="EMBL" id="PNYB01000016">
    <property type="protein sequence ID" value="PMS21428.1"/>
    <property type="molecule type" value="Genomic_DNA"/>
</dbReference>
<dbReference type="AlphaFoldDB" id="A0A2N7VW95"/>
<protein>
    <recommendedName>
        <fullName evidence="4">DUF3626 domain-containing protein</fullName>
    </recommendedName>
</protein>
<evidence type="ECO:0000256" key="1">
    <source>
        <dbReference type="SAM" id="MobiDB-lite"/>
    </source>
</evidence>
<dbReference type="Proteomes" id="UP000235347">
    <property type="component" value="Unassembled WGS sequence"/>
</dbReference>
<accession>A0A2N7VW95</accession>
<proteinExistence type="predicted"/>
<evidence type="ECO:0008006" key="4">
    <source>
        <dbReference type="Google" id="ProtNLM"/>
    </source>
</evidence>
<name>A0A2N7VW95_9BURK</name>